<feature type="region of interest" description="Disordered" evidence="3">
    <location>
        <begin position="934"/>
        <end position="974"/>
    </location>
</feature>
<evidence type="ECO:0000313" key="6">
    <source>
        <dbReference type="Proteomes" id="UP000323011"/>
    </source>
</evidence>
<dbReference type="Proteomes" id="UP000323011">
    <property type="component" value="Unassembled WGS sequence"/>
</dbReference>
<keyword evidence="6" id="KW-1185">Reference proteome</keyword>
<reference evidence="5 6" key="1">
    <citation type="submission" date="2019-07" db="EMBL/GenBank/DDBJ databases">
        <title>Genomes of Cafeteria roenbergensis.</title>
        <authorList>
            <person name="Fischer M.G."/>
            <person name="Hackl T."/>
            <person name="Roman M."/>
        </authorList>
    </citation>
    <scope>NUCLEOTIDE SEQUENCE [LARGE SCALE GENOMIC DNA]</scope>
    <source>
        <strain evidence="5 6">BVI</strain>
    </source>
</reference>
<dbReference type="GO" id="GO:0046854">
    <property type="term" value="P:phosphatidylinositol phosphate biosynthetic process"/>
    <property type="evidence" value="ECO:0007669"/>
    <property type="project" value="TreeGrafter"/>
</dbReference>
<feature type="compositionally biased region" description="Low complexity" evidence="3">
    <location>
        <begin position="1284"/>
        <end position="1296"/>
    </location>
</feature>
<gene>
    <name evidence="5" type="ORF">FNF29_01215</name>
</gene>
<feature type="region of interest" description="Disordered" evidence="3">
    <location>
        <begin position="1706"/>
        <end position="1809"/>
    </location>
</feature>
<dbReference type="EC" id="2.7.1.150" evidence="1"/>
<organism evidence="5 6">
    <name type="scientific">Cafeteria roenbergensis</name>
    <name type="common">Marine flagellate</name>
    <dbReference type="NCBI Taxonomy" id="33653"/>
    <lineage>
        <taxon>Eukaryota</taxon>
        <taxon>Sar</taxon>
        <taxon>Stramenopiles</taxon>
        <taxon>Bigyra</taxon>
        <taxon>Opalozoa</taxon>
        <taxon>Bicosoecida</taxon>
        <taxon>Cafeteriaceae</taxon>
        <taxon>Cafeteria</taxon>
    </lineage>
</organism>
<evidence type="ECO:0000256" key="2">
    <source>
        <dbReference type="PROSITE-ProRule" id="PRU00781"/>
    </source>
</evidence>
<feature type="compositionally biased region" description="Low complexity" evidence="3">
    <location>
        <begin position="1181"/>
        <end position="1195"/>
    </location>
</feature>
<evidence type="ECO:0000313" key="5">
    <source>
        <dbReference type="EMBL" id="KAA0156423.1"/>
    </source>
</evidence>
<keyword evidence="2" id="KW-0808">Transferase</keyword>
<sequence length="2370" mass="240575">MVEFGMTRMQAVLQQEDVYCGMLVRKIAALQPTLVLCSQGIARPVLEELAMQGVVAVPFVKRGVLVRVSRATGAAVVPSVNHLDKLPRAAVIGRARRFRVEPISLLPPGTSFPEAEVQVGGGLGRVAGLHPGESASAATRAVVERARAMRAATASLMRVDANPGQQGCTVILRGGPAALKSAKAALRAILPVVYTTSNGTDPEAKPSSAGLAPAGGGPRDEFRLDSVGDAPGRSATPSPAPIAAGPAALPILSSAAAARLEAAIGLVLPFVLFSPRMEAAATASAAASGLPEDLARVAALRAAMPQRAEALMRVARTSLPELGPRLHNELGLGRRAAAAAAVSIASARRVLQQQAAAGNPVSGAVATAASAAISIALRAAEEARNPSLPQAAAFLTEASAAACAGSIVLAATAGPAAAPPMTVVPLPHFLMGDSASPDTAGWRRPLRLALRCVHAATLAPFAASRDKASEDLLFRLADSAPVVPRADVSEALEAVGAGLAGFERQAEAAAASAPPPWATSDIFSELSRPELGADVPGVGLDEPLEVLAMAETVTVSKSPYHRDNHGKSHPVLGCSPVWRICRAGAPGDTTLSEFLHSVAGSATIDVPVLDQDEDDDSGFPGPVALFGLADAGTAVVKRVNTLATTRTWWLGTGRIEARVVRLGRAVNVADHAPPTEPLPAVMRSPALPERLRTGASASSGGSVAASPRLLPDGGGYAASAGKAASGASSGAGKASVVPPSPMLRPGAQPRSGSNSPRGRGGAAPGAGASAGQHSRAELMRRPTLRILPMSEVSDTEVLCFGTCPKQNLRSPACLLSRGAGQLSLTRFVEMFLCNRSVAAYQPAVTGHLLPAASQVRRMFVLGAHAVEFRYVPVPVLEVATRRILPRAESWAAKERDSRLAALLSEASRVHSGQMERHERCCFALGVDQASIASSSRAHANRTADTGEGAPSTPARPGAGPAGRGSPFGAQNLPGARFTTPDEIRVTAIELAVEVATASKAARDFAVARATAITAAAEAGAALPRLWSGCDEDASCDALAASTAAWRWATRAHAAEESLARLELVVDKVFGTGVPVVGAVVNLGPPASIKQALEHNPTSASATLTAATGRYPPTASRSLRGPGAGVRSSRALPAAWMAQLEQSSKSRTGTSESGEQASSDSRPGNAGPEAGRRDSGEGGDPSGSAPAADGSASEADTPSAFGGKATSASESREPRAGRSDAASGSRSFDATDAPSETGNASESSHRRSRGLASLGGTTAGGGEPGFGSAAHSDADAAHTPSTSDPGARAAPAPAGSGVTPSTTPAGHAESASAPAAGAGGAAAAAAKAAADAAASAAAKAPTPVPQSPQRDATRGKVPVVTRLFPGMELAVGGGTADFGLAPGVDGSVAPLDPSLSGSVVAHALLSASYWQSLTEGQNADGENPTRAPRGADSAGAAADAVSPGSSADEAGGSKAGGSSSRGRPSAWSPAREGGSSGSSARRSRSLDVAADRALVKGVRFSVEVPPPAASRVRLPGAAKAEAAATATALTEAAARQQGGGEGADAAGRTAGAALAAATEAGTLDQPEPVRVFSETLGHSAESGVAVKSGPAAMADERGAARHLSQAADGLIMARTSARRALHSSGARSRSSGAAGPSRSAPRELATAQPASPVVRGRKGGAFGGALGRIALLRSGQWRGSEELAEEEATPADLVSKSRLAAKRASEGAEAAAVQSHKESATARGSTAAKLSASASQGSGTSDKKGRSGGQPSRYELRRVSTRQTLSSLRGRLRAATSSTGGAKLSPTASGADDGAAKYPGGGHTSRSTGDGLARELSVLSSSALTDGSMQPSGSLLEEAPTAKGSGDVGAERPLGPERSGEQRGALAAASAASHTQTSDTPPPAGGCLPPLPEAAREGSEDAGAVFEPTHPLWSRGCFGRTLALTPEEILLSSVGQDVVVASEGQGRDGSVKLRVSCLWATHFHALRQLCLGSQRSFVESLAISSAWRTSGGKSGSTFERSQDHRFVVKAVSRNEFTGFTRNALAYFDHMREALCGSIVDPDMRHLDGSAAAPRLVRSRRPSFLVRILGAFEVNVSFTPPTPQGAAARFSRARGPTTKSFTRNVLVMENLWYGTTVPRGLKFDLKGKARNIQASDEAREAINRARHAESERAHAAAQAEHGPQAAGLAADRSPGVGPTAGPDAAGTGAGASPDKAEKSTVLLDSDFLMLTEGQPLALTETSMAVLMDGLRGDTEFLCDCRAMDYSLLVGVNSSAGRIVVGIIDYANTFTTTKFIEHAFKSIIESDATVQAPARYRSRMLRAVRAYFMPVPTRLAGPAIALGLRSPTPVDSLGSLWEAEHAAIDSEADAHGWRLASAPARSLAEPVLGVSQS</sequence>
<feature type="region of interest" description="Disordered" evidence="3">
    <location>
        <begin position="1617"/>
        <end position="1657"/>
    </location>
</feature>
<evidence type="ECO:0000256" key="3">
    <source>
        <dbReference type="SAM" id="MobiDB-lite"/>
    </source>
</evidence>
<dbReference type="Gene3D" id="3.50.7.10">
    <property type="entry name" value="GroEL"/>
    <property type="match status" value="1"/>
</dbReference>
<feature type="region of interest" description="Disordered" evidence="3">
    <location>
        <begin position="1414"/>
        <end position="1483"/>
    </location>
</feature>
<feature type="region of interest" description="Disordered" evidence="3">
    <location>
        <begin position="717"/>
        <end position="775"/>
    </location>
</feature>
<feature type="domain" description="PIPK" evidence="4">
    <location>
        <begin position="1891"/>
        <end position="2305"/>
    </location>
</feature>
<feature type="compositionally biased region" description="Polar residues" evidence="3">
    <location>
        <begin position="1139"/>
        <end position="1161"/>
    </location>
</feature>
<accession>A0A5A8CTM3</accession>
<evidence type="ECO:0000256" key="1">
    <source>
        <dbReference type="ARBA" id="ARBA00012009"/>
    </source>
</evidence>
<keyword evidence="2" id="KW-0547">Nucleotide-binding</keyword>
<dbReference type="GO" id="GO:0005524">
    <property type="term" value="F:ATP binding"/>
    <property type="evidence" value="ECO:0007669"/>
    <property type="project" value="UniProtKB-UniRule"/>
</dbReference>
<feature type="region of interest" description="Disordered" evidence="3">
    <location>
        <begin position="1103"/>
        <end position="1323"/>
    </location>
</feature>
<dbReference type="InterPro" id="IPR027483">
    <property type="entry name" value="PInositol-4-P-4/5-kinase_C_sf"/>
</dbReference>
<feature type="compositionally biased region" description="Low complexity" evidence="3">
    <location>
        <begin position="1425"/>
        <end position="1479"/>
    </location>
</feature>
<dbReference type="Gene3D" id="3.30.800.10">
    <property type="entry name" value="Phosphatidylinositol Phosphate Kinase II Beta"/>
    <property type="match status" value="1"/>
</dbReference>
<dbReference type="EMBL" id="VLTN01000004">
    <property type="protein sequence ID" value="KAA0156423.1"/>
    <property type="molecule type" value="Genomic_DNA"/>
</dbReference>
<dbReference type="GO" id="GO:0010008">
    <property type="term" value="C:endosome membrane"/>
    <property type="evidence" value="ECO:0007669"/>
    <property type="project" value="TreeGrafter"/>
</dbReference>
<dbReference type="PANTHER" id="PTHR45748">
    <property type="entry name" value="1-PHOSPHATIDYLINOSITOL 3-PHOSPHATE 5-KINASE-RELATED"/>
    <property type="match status" value="1"/>
</dbReference>
<feature type="compositionally biased region" description="Low complexity" evidence="3">
    <location>
        <begin position="2172"/>
        <end position="2191"/>
    </location>
</feature>
<dbReference type="Pfam" id="PF01504">
    <property type="entry name" value="PIP5K"/>
    <property type="match status" value="1"/>
</dbReference>
<feature type="region of interest" description="Disordered" evidence="3">
    <location>
        <begin position="197"/>
        <end position="241"/>
    </location>
</feature>
<dbReference type="PROSITE" id="PS51455">
    <property type="entry name" value="PIPK"/>
    <property type="match status" value="1"/>
</dbReference>
<feature type="compositionally biased region" description="Polar residues" evidence="3">
    <location>
        <begin position="1823"/>
        <end position="1832"/>
    </location>
</feature>
<feature type="region of interest" description="Disordered" evidence="3">
    <location>
        <begin position="2142"/>
        <end position="2193"/>
    </location>
</feature>
<keyword evidence="2" id="KW-0067">ATP-binding</keyword>
<feature type="compositionally biased region" description="Low complexity" evidence="3">
    <location>
        <begin position="1304"/>
        <end position="1323"/>
    </location>
</feature>
<dbReference type="Gene3D" id="3.30.810.10">
    <property type="entry name" value="2-Layer Sandwich"/>
    <property type="match status" value="1"/>
</dbReference>
<dbReference type="InterPro" id="IPR027484">
    <property type="entry name" value="PInositol-4-P-5-kinase_N"/>
</dbReference>
<feature type="compositionally biased region" description="Low complexity" evidence="3">
    <location>
        <begin position="1621"/>
        <end position="1638"/>
    </location>
</feature>
<feature type="compositionally biased region" description="Low complexity" evidence="3">
    <location>
        <begin position="2153"/>
        <end position="2165"/>
    </location>
</feature>
<proteinExistence type="predicted"/>
<dbReference type="SUPFAM" id="SSF56104">
    <property type="entry name" value="SAICAR synthase-like"/>
    <property type="match status" value="1"/>
</dbReference>
<dbReference type="InterPro" id="IPR002423">
    <property type="entry name" value="Cpn60/GroEL/TCP-1"/>
</dbReference>
<feature type="region of interest" description="Disordered" evidence="3">
    <location>
        <begin position="1823"/>
        <end position="1901"/>
    </location>
</feature>
<comment type="caution">
    <text evidence="5">The sequence shown here is derived from an EMBL/GenBank/DDBJ whole genome shotgun (WGS) entry which is preliminary data.</text>
</comment>
<feature type="compositionally biased region" description="Basic and acidic residues" evidence="3">
    <location>
        <begin position="2142"/>
        <end position="2152"/>
    </location>
</feature>
<feature type="compositionally biased region" description="Pro residues" evidence="3">
    <location>
        <begin position="1879"/>
        <end position="1891"/>
    </location>
</feature>
<dbReference type="Pfam" id="PF00118">
    <property type="entry name" value="Cpn60_TCP1"/>
    <property type="match status" value="1"/>
</dbReference>
<dbReference type="GO" id="GO:0000285">
    <property type="term" value="F:1-phosphatidylinositol-3-phosphate 5-kinase activity"/>
    <property type="evidence" value="ECO:0007669"/>
    <property type="project" value="UniProtKB-EC"/>
</dbReference>
<evidence type="ECO:0000259" key="4">
    <source>
        <dbReference type="PROSITE" id="PS51455"/>
    </source>
</evidence>
<dbReference type="InterPro" id="IPR002498">
    <property type="entry name" value="PInositol-4-P-4/5-kinase_core"/>
</dbReference>
<dbReference type="SUPFAM" id="SSF52029">
    <property type="entry name" value="GroEL apical domain-like"/>
    <property type="match status" value="1"/>
</dbReference>
<feature type="compositionally biased region" description="Low complexity" evidence="3">
    <location>
        <begin position="948"/>
        <end position="969"/>
    </location>
</feature>
<feature type="compositionally biased region" description="Low complexity" evidence="3">
    <location>
        <begin position="1218"/>
        <end position="1229"/>
    </location>
</feature>
<dbReference type="SMART" id="SM00330">
    <property type="entry name" value="PIPKc"/>
    <property type="match status" value="1"/>
</dbReference>
<dbReference type="InterPro" id="IPR027409">
    <property type="entry name" value="GroEL-like_apical_dom_sf"/>
</dbReference>
<feature type="region of interest" description="Disordered" evidence="3">
    <location>
        <begin position="1336"/>
        <end position="1355"/>
    </location>
</feature>
<feature type="compositionally biased region" description="Low complexity" evidence="3">
    <location>
        <begin position="717"/>
        <end position="735"/>
    </location>
</feature>
<protein>
    <recommendedName>
        <fullName evidence="1">1-phosphatidylinositol-3-phosphate 5-kinase</fullName>
        <ecNumber evidence="1">2.7.1.150</ecNumber>
    </recommendedName>
</protein>
<name>A0A5A8CTM3_CAFRO</name>
<keyword evidence="2" id="KW-0418">Kinase</keyword>